<evidence type="ECO:0000256" key="3">
    <source>
        <dbReference type="ARBA" id="ARBA00022801"/>
    </source>
</evidence>
<dbReference type="GeneID" id="42776294"/>
<evidence type="ECO:0000313" key="6">
    <source>
        <dbReference type="EMBL" id="OBY11422.1"/>
    </source>
</evidence>
<organism evidence="6 7">
    <name type="scientific">Clostridium paraputrificum</name>
    <dbReference type="NCBI Taxonomy" id="29363"/>
    <lineage>
        <taxon>Bacteria</taxon>
        <taxon>Bacillati</taxon>
        <taxon>Bacillota</taxon>
        <taxon>Clostridia</taxon>
        <taxon>Eubacteriales</taxon>
        <taxon>Clostridiaceae</taxon>
        <taxon>Clostridium</taxon>
    </lineage>
</organism>
<sequence>MIILNEKFYGRKTLDVAVDLLGKYLIHNINDQLVGGKIVETEAYTGVNDKAAHVYGGRKTERVLPMYGRAGTSYVYRIYGMYNCLNAITEREGEPQGVLIRAIEPLIGLDYIANMRYKKNFSELDKKQKLNLTSGPSKLCMALNIDKRLNNRLLFEGDLFICDLDDELKALFQVEEEKTGYIIKSKRIGIDYAEEAKDFLYRFYYNDNPYVSKKDKNGIKLY</sequence>
<dbReference type="CDD" id="cd00540">
    <property type="entry name" value="AAG"/>
    <property type="match status" value="1"/>
</dbReference>
<dbReference type="InterPro" id="IPR011034">
    <property type="entry name" value="Formyl_transferase-like_C_sf"/>
</dbReference>
<protein>
    <recommendedName>
        <fullName evidence="5">Putative 3-methyladenine DNA glycosylase</fullName>
        <ecNumber evidence="5">3.2.2.-</ecNumber>
    </recommendedName>
</protein>
<dbReference type="InterPro" id="IPR003180">
    <property type="entry name" value="MPG"/>
</dbReference>
<evidence type="ECO:0000256" key="2">
    <source>
        <dbReference type="ARBA" id="ARBA00022763"/>
    </source>
</evidence>
<keyword evidence="2 5" id="KW-0227">DNA damage</keyword>
<proteinExistence type="inferred from homology"/>
<dbReference type="SUPFAM" id="SSF50486">
    <property type="entry name" value="FMT C-terminal domain-like"/>
    <property type="match status" value="1"/>
</dbReference>
<dbReference type="InterPro" id="IPR036995">
    <property type="entry name" value="MPG_sf"/>
</dbReference>
<dbReference type="eggNOG" id="COG2094">
    <property type="taxonomic scope" value="Bacteria"/>
</dbReference>
<dbReference type="RefSeq" id="WP_027098474.1">
    <property type="nucleotide sequence ID" value="NZ_CABHIH010000001.1"/>
</dbReference>
<dbReference type="Pfam" id="PF02245">
    <property type="entry name" value="Pur_DNA_glyco"/>
    <property type="match status" value="1"/>
</dbReference>
<dbReference type="OrthoDB" id="9794313at2"/>
<dbReference type="NCBIfam" id="TIGR00567">
    <property type="entry name" value="3mg"/>
    <property type="match status" value="1"/>
</dbReference>
<evidence type="ECO:0000313" key="7">
    <source>
        <dbReference type="Proteomes" id="UP000092714"/>
    </source>
</evidence>
<dbReference type="GO" id="GO:0006284">
    <property type="term" value="P:base-excision repair"/>
    <property type="evidence" value="ECO:0007669"/>
    <property type="project" value="InterPro"/>
</dbReference>
<comment type="similarity">
    <text evidence="1 5">Belongs to the DNA glycosylase MPG family.</text>
</comment>
<comment type="caution">
    <text evidence="6">The sequence shown here is derived from an EMBL/GenBank/DDBJ whole genome shotgun (WGS) entry which is preliminary data.</text>
</comment>
<dbReference type="GO" id="GO:0003905">
    <property type="term" value="F:alkylbase DNA N-glycosylase activity"/>
    <property type="evidence" value="ECO:0007669"/>
    <property type="project" value="InterPro"/>
</dbReference>
<dbReference type="FunFam" id="3.10.300.10:FF:000001">
    <property type="entry name" value="Putative 3-methyladenine DNA glycosylase"/>
    <property type="match status" value="1"/>
</dbReference>
<keyword evidence="7" id="KW-1185">Reference proteome</keyword>
<dbReference type="EMBL" id="MAPZ01000014">
    <property type="protein sequence ID" value="OBY11422.1"/>
    <property type="molecule type" value="Genomic_DNA"/>
</dbReference>
<evidence type="ECO:0000256" key="5">
    <source>
        <dbReference type="HAMAP-Rule" id="MF_00527"/>
    </source>
</evidence>
<dbReference type="EC" id="3.2.2.-" evidence="5"/>
<dbReference type="HAMAP" id="MF_00527">
    <property type="entry name" value="3MGH"/>
    <property type="match status" value="1"/>
</dbReference>
<dbReference type="GO" id="GO:0003677">
    <property type="term" value="F:DNA binding"/>
    <property type="evidence" value="ECO:0007669"/>
    <property type="project" value="InterPro"/>
</dbReference>
<evidence type="ECO:0000256" key="1">
    <source>
        <dbReference type="ARBA" id="ARBA00009232"/>
    </source>
</evidence>
<keyword evidence="3 5" id="KW-0378">Hydrolase</keyword>
<dbReference type="PANTHER" id="PTHR10429:SF0">
    <property type="entry name" value="DNA-3-METHYLADENINE GLYCOSYLASE"/>
    <property type="match status" value="1"/>
</dbReference>
<dbReference type="AlphaFoldDB" id="A0A174V1U2"/>
<keyword evidence="4 5" id="KW-0234">DNA repair</keyword>
<reference evidence="6 7" key="1">
    <citation type="submission" date="2016-06" db="EMBL/GenBank/DDBJ databases">
        <authorList>
            <person name="Kjaerup R.B."/>
            <person name="Dalgaard T.S."/>
            <person name="Juul-Madsen H.R."/>
        </authorList>
    </citation>
    <scope>NUCLEOTIDE SEQUENCE [LARGE SCALE GENOMIC DNA]</scope>
    <source>
        <strain evidence="6 7">373-A1</strain>
    </source>
</reference>
<dbReference type="Proteomes" id="UP000092714">
    <property type="component" value="Unassembled WGS sequence"/>
</dbReference>
<evidence type="ECO:0000256" key="4">
    <source>
        <dbReference type="ARBA" id="ARBA00023204"/>
    </source>
</evidence>
<dbReference type="Gene3D" id="3.10.300.10">
    <property type="entry name" value="Methylpurine-DNA glycosylase (MPG)"/>
    <property type="match status" value="1"/>
</dbReference>
<gene>
    <name evidence="6" type="ORF">CP373A1_05590</name>
</gene>
<dbReference type="NCBIfam" id="NF002001">
    <property type="entry name" value="PRK00802.1-1"/>
    <property type="match status" value="1"/>
</dbReference>
<name>A0A174V1U2_9CLOT</name>
<dbReference type="PANTHER" id="PTHR10429">
    <property type="entry name" value="DNA-3-METHYLADENINE GLYCOSYLASE"/>
    <property type="match status" value="1"/>
</dbReference>
<accession>A0A174V1U2</accession>